<evidence type="ECO:0000256" key="4">
    <source>
        <dbReference type="ARBA" id="ARBA00012546"/>
    </source>
</evidence>
<comment type="catalytic activity">
    <reaction evidence="7">
        <text>aldehydo-D-galacturonate = keto-D-tagaturonate</text>
        <dbReference type="Rhea" id="RHEA:27702"/>
        <dbReference type="ChEBI" id="CHEBI:12952"/>
        <dbReference type="ChEBI" id="CHEBI:17886"/>
    </reaction>
</comment>
<comment type="caution">
    <text evidence="8">The sequence shown here is derived from an EMBL/GenBank/DDBJ whole genome shotgun (WGS) entry which is preliminary data.</text>
</comment>
<evidence type="ECO:0000313" key="9">
    <source>
        <dbReference type="Proteomes" id="UP000706926"/>
    </source>
</evidence>
<reference evidence="8 9" key="1">
    <citation type="submission" date="2021-03" db="EMBL/GenBank/DDBJ databases">
        <title>Genomic Encyclopedia of Type Strains, Phase IV (KMG-IV): sequencing the most valuable type-strain genomes for metagenomic binning, comparative biology and taxonomic classification.</title>
        <authorList>
            <person name="Goeker M."/>
        </authorList>
    </citation>
    <scope>NUCLEOTIDE SEQUENCE [LARGE SCALE GENOMIC DNA]</scope>
    <source>
        <strain evidence="8 9">DSM 15596</strain>
    </source>
</reference>
<dbReference type="Proteomes" id="UP000706926">
    <property type="component" value="Unassembled WGS sequence"/>
</dbReference>
<sequence>MNPLKAFMDEHFLLNSETAQNLYHNYAKNMPIIDYHCHLNPQMIYDNHRFGNLTEAWINGDHYKWRAMRANGIDEAHITGGEGVQDYDRFLAWSKTVPKTLGNPLFHWSHLELRRLFGIQEIINEQNAPRIWEAANARLMEDDFTTRGLIASSGVKVVCTTDDPADSLEYHIKLAQEGESRFQMLPSFRPDKALEINRPTFTGWVKQLSERCGKDIGSYTEFLEALSDRVQFFHSVGGRVSDHALDFVPYREATERQVADIFLKALEGRPVSREEEEQFKTATLLELGRMYAKLGWAMQFHINAHRNNNTRMFRQLGPDTGYDSIHDGLIAEPLVRLLDRLDQEQALPRTILYSLNPRDNDILAALIGSFQGDGIAGKIQFGSAWWFNDTKDGMMDQMSKLGNMGLLSRFVGMLTDSRSFLSYTRHEYFRRVLCDLIGDWVTKGEAPADLPWLGGIVQDICYYNAEAYFRFGQSREGA</sequence>
<dbReference type="NCBIfam" id="NF002794">
    <property type="entry name" value="PRK02925.1"/>
    <property type="match status" value="1"/>
</dbReference>
<gene>
    <name evidence="7" type="primary">uxaC</name>
    <name evidence="8" type="ORF">J2Z18_003654</name>
</gene>
<dbReference type="EMBL" id="JAGGKI010000009">
    <property type="protein sequence ID" value="MBP1894549.1"/>
    <property type="molecule type" value="Genomic_DNA"/>
</dbReference>
<comment type="similarity">
    <text evidence="3 7">Belongs to the metallo-dependent hydrolases superfamily. Uronate isomerase family.</text>
</comment>
<dbReference type="PANTHER" id="PTHR30068:SF4">
    <property type="entry name" value="URONATE ISOMERASE"/>
    <property type="match status" value="1"/>
</dbReference>
<dbReference type="EC" id="5.3.1.12" evidence="4 7"/>
<dbReference type="PANTHER" id="PTHR30068">
    <property type="entry name" value="URONATE ISOMERASE"/>
    <property type="match status" value="1"/>
</dbReference>
<dbReference type="Gene3D" id="3.20.20.140">
    <property type="entry name" value="Metal-dependent hydrolases"/>
    <property type="match status" value="1"/>
</dbReference>
<evidence type="ECO:0000256" key="6">
    <source>
        <dbReference type="ARBA" id="ARBA00023235"/>
    </source>
</evidence>
<dbReference type="GO" id="GO:0008880">
    <property type="term" value="F:glucuronate isomerase activity"/>
    <property type="evidence" value="ECO:0007669"/>
    <property type="project" value="UniProtKB-EC"/>
</dbReference>
<evidence type="ECO:0000256" key="5">
    <source>
        <dbReference type="ARBA" id="ARBA00020555"/>
    </source>
</evidence>
<dbReference type="Pfam" id="PF02614">
    <property type="entry name" value="UxaC"/>
    <property type="match status" value="1"/>
</dbReference>
<name>A0ABS4FE63_9BACL</name>
<evidence type="ECO:0000256" key="3">
    <source>
        <dbReference type="ARBA" id="ARBA00008397"/>
    </source>
</evidence>
<keyword evidence="9" id="KW-1185">Reference proteome</keyword>
<proteinExistence type="inferred from homology"/>
<dbReference type="Gene3D" id="1.10.2020.10">
    <property type="entry name" value="uronate isomerase, domain 2, chain A"/>
    <property type="match status" value="1"/>
</dbReference>
<dbReference type="HAMAP" id="MF_00675">
    <property type="entry name" value="UxaC"/>
    <property type="match status" value="1"/>
</dbReference>
<dbReference type="InterPro" id="IPR032466">
    <property type="entry name" value="Metal_Hydrolase"/>
</dbReference>
<dbReference type="InterPro" id="IPR003766">
    <property type="entry name" value="Uronate_isomerase"/>
</dbReference>
<keyword evidence="6 7" id="KW-0413">Isomerase</keyword>
<dbReference type="SUPFAM" id="SSF51556">
    <property type="entry name" value="Metallo-dependent hydrolases"/>
    <property type="match status" value="1"/>
</dbReference>
<protein>
    <recommendedName>
        <fullName evidence="5 7">Uronate isomerase</fullName>
        <ecNumber evidence="4 7">5.3.1.12</ecNumber>
    </recommendedName>
    <alternativeName>
        <fullName evidence="7">Glucuronate isomerase</fullName>
    </alternativeName>
    <alternativeName>
        <fullName evidence="7">Uronic isomerase</fullName>
    </alternativeName>
</protein>
<evidence type="ECO:0000256" key="2">
    <source>
        <dbReference type="ARBA" id="ARBA00004892"/>
    </source>
</evidence>
<accession>A0ABS4FE63</accession>
<evidence type="ECO:0000256" key="1">
    <source>
        <dbReference type="ARBA" id="ARBA00001165"/>
    </source>
</evidence>
<comment type="catalytic activity">
    <reaction evidence="1 7">
        <text>D-glucuronate = D-fructuronate</text>
        <dbReference type="Rhea" id="RHEA:13049"/>
        <dbReference type="ChEBI" id="CHEBI:58720"/>
        <dbReference type="ChEBI" id="CHEBI:59863"/>
        <dbReference type="EC" id="5.3.1.12"/>
    </reaction>
</comment>
<comment type="pathway">
    <text evidence="2 7">Carbohydrate metabolism; pentose and glucuronate interconversion.</text>
</comment>
<evidence type="ECO:0000256" key="7">
    <source>
        <dbReference type="HAMAP-Rule" id="MF_00675"/>
    </source>
</evidence>
<evidence type="ECO:0000313" key="8">
    <source>
        <dbReference type="EMBL" id="MBP1894549.1"/>
    </source>
</evidence>
<organism evidence="8 9">
    <name type="scientific">Paenibacillus lactis</name>
    <dbReference type="NCBI Taxonomy" id="228574"/>
    <lineage>
        <taxon>Bacteria</taxon>
        <taxon>Bacillati</taxon>
        <taxon>Bacillota</taxon>
        <taxon>Bacilli</taxon>
        <taxon>Bacillales</taxon>
        <taxon>Paenibacillaceae</taxon>
        <taxon>Paenibacillus</taxon>
    </lineage>
</organism>